<dbReference type="Gene3D" id="1.10.3680.10">
    <property type="entry name" value="TerB-like"/>
    <property type="match status" value="1"/>
</dbReference>
<proteinExistence type="predicted"/>
<name>A0A9W4W637_PSEHA</name>
<keyword evidence="3" id="KW-1185">Reference proteome</keyword>
<comment type="caution">
    <text evidence="2">The sequence shown here is derived from an EMBL/GenBank/DDBJ whole genome shotgun (WGS) entry which is preliminary data.</text>
</comment>
<sequence>MYLSELNVGEKKNFLELAKFAMGLNGEHKQEEQEIFGSFLIECDQTGYKVKKQDSIESVIKVLSKSSQQSKRIVMIELFGILLADGEVCDAEEEFIENLASSFNIDAYEYKRYQRWVAAMNDIVSEGYSLIFKGEENGVI</sequence>
<protein>
    <recommendedName>
        <fullName evidence="1">Co-chaperone DjlA N-terminal domain-containing protein</fullName>
    </recommendedName>
</protein>
<reference evidence="2" key="1">
    <citation type="submission" date="2022-07" db="EMBL/GenBank/DDBJ databases">
        <authorList>
            <person name="Criscuolo A."/>
        </authorList>
    </citation>
    <scope>NUCLEOTIDE SEQUENCE</scope>
    <source>
        <strain evidence="2">CIP103197</strain>
    </source>
</reference>
<evidence type="ECO:0000313" key="2">
    <source>
        <dbReference type="EMBL" id="CAH9062967.1"/>
    </source>
</evidence>
<dbReference type="Pfam" id="PF05099">
    <property type="entry name" value="TerB"/>
    <property type="match status" value="1"/>
</dbReference>
<dbReference type="AlphaFoldDB" id="A0A9W4W637"/>
<dbReference type="RefSeq" id="WP_262977089.1">
    <property type="nucleotide sequence ID" value="NZ_CAMAPB010000046.1"/>
</dbReference>
<evidence type="ECO:0000313" key="3">
    <source>
        <dbReference type="Proteomes" id="UP001152447"/>
    </source>
</evidence>
<gene>
    <name evidence="2" type="ORF">PSEHALCIP103_02818</name>
</gene>
<dbReference type="InterPro" id="IPR007791">
    <property type="entry name" value="DjlA_N"/>
</dbReference>
<dbReference type="Proteomes" id="UP001152447">
    <property type="component" value="Unassembled WGS sequence"/>
</dbReference>
<organism evidence="2 3">
    <name type="scientific">Pseudoalteromonas haloplanktis</name>
    <name type="common">Alteromonas haloplanktis</name>
    <dbReference type="NCBI Taxonomy" id="228"/>
    <lineage>
        <taxon>Bacteria</taxon>
        <taxon>Pseudomonadati</taxon>
        <taxon>Pseudomonadota</taxon>
        <taxon>Gammaproteobacteria</taxon>
        <taxon>Alteromonadales</taxon>
        <taxon>Pseudoalteromonadaceae</taxon>
        <taxon>Pseudoalteromonas</taxon>
    </lineage>
</organism>
<dbReference type="InterPro" id="IPR029024">
    <property type="entry name" value="TerB-like"/>
</dbReference>
<dbReference type="EMBL" id="CAMAPB010000046">
    <property type="protein sequence ID" value="CAH9062967.1"/>
    <property type="molecule type" value="Genomic_DNA"/>
</dbReference>
<dbReference type="SUPFAM" id="SSF158682">
    <property type="entry name" value="TerB-like"/>
    <property type="match status" value="1"/>
</dbReference>
<accession>A0A9W4W637</accession>
<feature type="domain" description="Co-chaperone DjlA N-terminal" evidence="1">
    <location>
        <begin position="29"/>
        <end position="112"/>
    </location>
</feature>
<evidence type="ECO:0000259" key="1">
    <source>
        <dbReference type="Pfam" id="PF05099"/>
    </source>
</evidence>